<proteinExistence type="predicted"/>
<accession>A0A545U241</accession>
<feature type="signal peptide" evidence="1">
    <location>
        <begin position="1"/>
        <end position="17"/>
    </location>
</feature>
<dbReference type="OrthoDB" id="8448536at2"/>
<dbReference type="RefSeq" id="WP_142894784.1">
    <property type="nucleotide sequence ID" value="NZ_ML660052.1"/>
</dbReference>
<evidence type="ECO:0000313" key="3">
    <source>
        <dbReference type="Proteomes" id="UP000315252"/>
    </source>
</evidence>
<dbReference type="EMBL" id="VHSH01000001">
    <property type="protein sequence ID" value="TQV83547.1"/>
    <property type="molecule type" value="Genomic_DNA"/>
</dbReference>
<evidence type="ECO:0000256" key="1">
    <source>
        <dbReference type="SAM" id="SignalP"/>
    </source>
</evidence>
<organism evidence="2 3">
    <name type="scientific">Denitrobaculum tricleocarpae</name>
    <dbReference type="NCBI Taxonomy" id="2591009"/>
    <lineage>
        <taxon>Bacteria</taxon>
        <taxon>Pseudomonadati</taxon>
        <taxon>Pseudomonadota</taxon>
        <taxon>Alphaproteobacteria</taxon>
        <taxon>Rhodospirillales</taxon>
        <taxon>Rhodospirillaceae</taxon>
        <taxon>Denitrobaculum</taxon>
    </lineage>
</organism>
<feature type="chain" id="PRO_5022037408" description="Lipoprotein" evidence="1">
    <location>
        <begin position="18"/>
        <end position="290"/>
    </location>
</feature>
<sequence length="290" mass="31022">MTILRRLIIAVLALSLAACGPLPRPFQQEKSRNNALLTLEDGTGIVVLQPESELISDPESWAEAMAEALRDRDIPASTNHGNAGSRYLYSHITEESSGNRGKSVSVLWDLYSADGKLAGSHTLDMELTSDAFKRAPETAIKRSIEAAADKLAAFAGTKPRPTRSIPGYPDARIHVPPFGDAPGDAGTSLRNAILAELSDSKLPLTGKATSKDLVLLCEISLGPDEGGTQKATIFWRLRSLEDDEELGVIDQSNYVPTGSLDGFWGPTAGDIARGAREGILDLMAQLRADS</sequence>
<comment type="caution">
    <text evidence="2">The sequence shown here is derived from an EMBL/GenBank/DDBJ whole genome shotgun (WGS) entry which is preliminary data.</text>
</comment>
<reference evidence="2 3" key="1">
    <citation type="submission" date="2019-06" db="EMBL/GenBank/DDBJ databases">
        <title>Whole genome sequence for Rhodospirillaceae sp. R148.</title>
        <authorList>
            <person name="Wang G."/>
        </authorList>
    </citation>
    <scope>NUCLEOTIDE SEQUENCE [LARGE SCALE GENOMIC DNA]</scope>
    <source>
        <strain evidence="2 3">R148</strain>
    </source>
</reference>
<name>A0A545U241_9PROT</name>
<evidence type="ECO:0000313" key="2">
    <source>
        <dbReference type="EMBL" id="TQV83547.1"/>
    </source>
</evidence>
<evidence type="ECO:0008006" key="4">
    <source>
        <dbReference type="Google" id="ProtNLM"/>
    </source>
</evidence>
<keyword evidence="1" id="KW-0732">Signal</keyword>
<dbReference type="AlphaFoldDB" id="A0A545U241"/>
<protein>
    <recommendedName>
        <fullName evidence="4">Lipoprotein</fullName>
    </recommendedName>
</protein>
<gene>
    <name evidence="2" type="ORF">FKG95_02865</name>
</gene>
<dbReference type="PROSITE" id="PS51257">
    <property type="entry name" value="PROKAR_LIPOPROTEIN"/>
    <property type="match status" value="1"/>
</dbReference>
<keyword evidence="3" id="KW-1185">Reference proteome</keyword>
<dbReference type="Proteomes" id="UP000315252">
    <property type="component" value="Unassembled WGS sequence"/>
</dbReference>